<dbReference type="GO" id="GO:0046819">
    <property type="term" value="P:protein secretion by the type V secretion system"/>
    <property type="evidence" value="ECO:0007669"/>
    <property type="project" value="TreeGrafter"/>
</dbReference>
<comment type="caution">
    <text evidence="6">The sequence shown here is derived from an EMBL/GenBank/DDBJ whole genome shotgun (WGS) entry which is preliminary data.</text>
</comment>
<protein>
    <submittedName>
        <fullName evidence="6">Heme/hemopexin transporter protein HuxB</fullName>
    </submittedName>
</protein>
<evidence type="ECO:0000313" key="6">
    <source>
        <dbReference type="EMBL" id="OIQ73935.1"/>
    </source>
</evidence>
<gene>
    <name evidence="6" type="primary">hxuB_6</name>
    <name evidence="6" type="ORF">GALL_444260</name>
</gene>
<dbReference type="Pfam" id="PF08479">
    <property type="entry name" value="POTRA_2"/>
    <property type="match status" value="1"/>
</dbReference>
<sequence>MLRAATRRWAGQSLNFGQLIEVVEAVEARYKKDGYFLAQAYLPPQKIHDGAIEIAISEGQLGATRLEGESRIAPDVLYRYLDRLPKNQALTLPIVERQVLLINELAGARINLDLQAGDQAGSTDVVLNQQTDDLRNWRFEANNYGSPATGVNRFGINLNLNSPFNLGERLTASALVTNTGDLNSYNLRGELPVGGNGWRLSATASRATYSLGGDFTALQASGTADSLRLGVSYPIIRSRLRNLKLQVEADKSNLADHFAASSTDLDKQSHGLTATLSSDASDEWAGGGTTRAELAWRSGQLDLGTQSAALDAPPAGPDTAGSFGKTTLSLERQQNISPRLSLQLGISGQAASKNLDSSEKLSLGGPGSMPGYASGEGNADSGYLIKLSVRWQALPQLAISGLADFASLQLAHNPVPAATTDNQRLLSDIGISADWQVSKAASLSTVWARPGKDATNPADNGKNRLWLSLAYGW</sequence>
<evidence type="ECO:0000256" key="1">
    <source>
        <dbReference type="ARBA" id="ARBA00022452"/>
    </source>
</evidence>
<evidence type="ECO:0000256" key="2">
    <source>
        <dbReference type="ARBA" id="ARBA00022692"/>
    </source>
</evidence>
<dbReference type="GO" id="GO:0008320">
    <property type="term" value="F:protein transmembrane transporter activity"/>
    <property type="evidence" value="ECO:0007669"/>
    <property type="project" value="TreeGrafter"/>
</dbReference>
<reference evidence="6" key="1">
    <citation type="submission" date="2016-10" db="EMBL/GenBank/DDBJ databases">
        <title>Sequence of Gallionella enrichment culture.</title>
        <authorList>
            <person name="Poehlein A."/>
            <person name="Muehling M."/>
            <person name="Daniel R."/>
        </authorList>
    </citation>
    <scope>NUCLEOTIDE SEQUENCE</scope>
</reference>
<evidence type="ECO:0000256" key="3">
    <source>
        <dbReference type="ARBA" id="ARBA00023237"/>
    </source>
</evidence>
<dbReference type="PANTHER" id="PTHR34597:SF1">
    <property type="entry name" value="HEME_HEMOPEXIN TRANSPORTER PROTEIN HUXB"/>
    <property type="match status" value="1"/>
</dbReference>
<dbReference type="InterPro" id="IPR013686">
    <property type="entry name" value="Polypept-transport_assoc_ShlB"/>
</dbReference>
<keyword evidence="2" id="KW-0812">Transmembrane</keyword>
<organism evidence="6">
    <name type="scientific">mine drainage metagenome</name>
    <dbReference type="NCBI Taxonomy" id="410659"/>
    <lineage>
        <taxon>unclassified sequences</taxon>
        <taxon>metagenomes</taxon>
        <taxon>ecological metagenomes</taxon>
    </lineage>
</organism>
<dbReference type="GO" id="GO:0098046">
    <property type="term" value="C:type V protein secretion system complex"/>
    <property type="evidence" value="ECO:0007669"/>
    <property type="project" value="TreeGrafter"/>
</dbReference>
<keyword evidence="1" id="KW-0472">Membrane</keyword>
<dbReference type="EMBL" id="MLJW01002685">
    <property type="protein sequence ID" value="OIQ73935.1"/>
    <property type="molecule type" value="Genomic_DNA"/>
</dbReference>
<dbReference type="InterPro" id="IPR051544">
    <property type="entry name" value="TPS_OM_transporter"/>
</dbReference>
<keyword evidence="3" id="KW-0998">Cell outer membrane</keyword>
<keyword evidence="1" id="KW-1134">Transmembrane beta strand</keyword>
<dbReference type="Gene3D" id="3.10.20.310">
    <property type="entry name" value="membrane protein fhac"/>
    <property type="match status" value="1"/>
</dbReference>
<evidence type="ECO:0000259" key="5">
    <source>
        <dbReference type="Pfam" id="PF08479"/>
    </source>
</evidence>
<name>A0A1J5Q1P7_9ZZZZ</name>
<feature type="domain" description="Haemolysin activator HlyB C-terminal" evidence="4">
    <location>
        <begin position="121"/>
        <end position="395"/>
    </location>
</feature>
<dbReference type="AlphaFoldDB" id="A0A1J5Q1P7"/>
<feature type="domain" description="Polypeptide-transport-associated ShlB-type" evidence="5">
    <location>
        <begin position="3"/>
        <end position="59"/>
    </location>
</feature>
<dbReference type="InterPro" id="IPR005565">
    <property type="entry name" value="Hemolysn_activator_HlyB_C"/>
</dbReference>
<dbReference type="Pfam" id="PF03865">
    <property type="entry name" value="ShlB"/>
    <property type="match status" value="1"/>
</dbReference>
<evidence type="ECO:0000259" key="4">
    <source>
        <dbReference type="Pfam" id="PF03865"/>
    </source>
</evidence>
<proteinExistence type="predicted"/>
<dbReference type="PANTHER" id="PTHR34597">
    <property type="entry name" value="SLR1661 PROTEIN"/>
    <property type="match status" value="1"/>
</dbReference>
<accession>A0A1J5Q1P7</accession>
<dbReference type="Gene3D" id="2.40.160.50">
    <property type="entry name" value="membrane protein fhac: a member of the omp85/tpsb transporter family"/>
    <property type="match status" value="1"/>
</dbReference>